<reference evidence="4 5" key="1">
    <citation type="submission" date="2024-11" db="EMBL/GenBank/DDBJ databases">
        <title>Chromosome-level genome assembly of the freshwater bivalve Anodonta woodiana.</title>
        <authorList>
            <person name="Chen X."/>
        </authorList>
    </citation>
    <scope>NUCLEOTIDE SEQUENCE [LARGE SCALE GENOMIC DNA]</scope>
    <source>
        <strain evidence="4">MN2024</strain>
        <tissue evidence="4">Gills</tissue>
    </source>
</reference>
<evidence type="ECO:0000313" key="4">
    <source>
        <dbReference type="EMBL" id="KAL3877359.1"/>
    </source>
</evidence>
<gene>
    <name evidence="4" type="ORF">ACJMK2_035081</name>
</gene>
<evidence type="ECO:0000256" key="2">
    <source>
        <dbReference type="ARBA" id="ARBA00008837"/>
    </source>
</evidence>
<dbReference type="PANTHER" id="PTHR16184:SF6">
    <property type="entry name" value="ELONGATOR COMPLEX PROTEIN 6"/>
    <property type="match status" value="1"/>
</dbReference>
<keyword evidence="5" id="KW-1185">Reference proteome</keyword>
<dbReference type="Proteomes" id="UP001634394">
    <property type="component" value="Unassembled WGS sequence"/>
</dbReference>
<comment type="caution">
    <text evidence="4">The sequence shown here is derived from an EMBL/GenBank/DDBJ whole genome shotgun (WGS) entry which is preliminary data.</text>
</comment>
<proteinExistence type="inferred from homology"/>
<evidence type="ECO:0000313" key="5">
    <source>
        <dbReference type="Proteomes" id="UP001634394"/>
    </source>
</evidence>
<accession>A0ABD3WTQ0</accession>
<dbReference type="CDD" id="cd19495">
    <property type="entry name" value="Elp6"/>
    <property type="match status" value="1"/>
</dbReference>
<dbReference type="Gene3D" id="3.40.50.300">
    <property type="entry name" value="P-loop containing nucleotide triphosphate hydrolases"/>
    <property type="match status" value="1"/>
</dbReference>
<comment type="pathway">
    <text evidence="1">tRNA modification; 5-methoxycarbonylmethyl-2-thiouridine-tRNA biosynthesis.</text>
</comment>
<dbReference type="InterPro" id="IPR027417">
    <property type="entry name" value="P-loop_NTPase"/>
</dbReference>
<sequence>MFSDLNNLLAISKENHLQGEFVVISSSKADGSFLIHHFLSFFLKQNKPVCFVGFSQSYNHYNTVAQKLSCNLNAAKTSGQLVFIEGMKLLGDAVSGNRLVKGDNSLMCNTDFDLQKFFLCIKSSLDSLKVNQSQDPVLIIDNLSFLHYIGCSIPQLVMFVNYLLGKVTSQGTGSFVLAIYNDMISVDEESDLLWKNLSHLCSLTCQVTGLESGYSKDVHGELLITWRSRDVKQSQTKKTQFKLLDKNVTFFASGMSSAVL</sequence>
<dbReference type="InterPro" id="IPR018627">
    <property type="entry name" value="ELP6"/>
</dbReference>
<comment type="similarity">
    <text evidence="2">Belongs to the ELP6 family.</text>
</comment>
<dbReference type="EMBL" id="JBJQND010000005">
    <property type="protein sequence ID" value="KAL3877359.1"/>
    <property type="molecule type" value="Genomic_DNA"/>
</dbReference>
<dbReference type="Pfam" id="PF09807">
    <property type="entry name" value="ELP6"/>
    <property type="match status" value="1"/>
</dbReference>
<dbReference type="AlphaFoldDB" id="A0ABD3WTQ0"/>
<organism evidence="4 5">
    <name type="scientific">Sinanodonta woodiana</name>
    <name type="common">Chinese pond mussel</name>
    <name type="synonym">Anodonta woodiana</name>
    <dbReference type="NCBI Taxonomy" id="1069815"/>
    <lineage>
        <taxon>Eukaryota</taxon>
        <taxon>Metazoa</taxon>
        <taxon>Spiralia</taxon>
        <taxon>Lophotrochozoa</taxon>
        <taxon>Mollusca</taxon>
        <taxon>Bivalvia</taxon>
        <taxon>Autobranchia</taxon>
        <taxon>Heteroconchia</taxon>
        <taxon>Palaeoheterodonta</taxon>
        <taxon>Unionida</taxon>
        <taxon>Unionoidea</taxon>
        <taxon>Unionidae</taxon>
        <taxon>Unioninae</taxon>
        <taxon>Sinanodonta</taxon>
    </lineage>
</organism>
<dbReference type="PANTHER" id="PTHR16184">
    <property type="entry name" value="ELONGATOR COMPLEX PROTEIN 6"/>
    <property type="match status" value="1"/>
</dbReference>
<name>A0ABD3WTQ0_SINWO</name>
<evidence type="ECO:0000256" key="3">
    <source>
        <dbReference type="ARBA" id="ARBA00020263"/>
    </source>
</evidence>
<protein>
    <recommendedName>
        <fullName evidence="3">Elongator complex protein 6</fullName>
    </recommendedName>
</protein>
<evidence type="ECO:0000256" key="1">
    <source>
        <dbReference type="ARBA" id="ARBA00005043"/>
    </source>
</evidence>